<feature type="region of interest" description="Disordered" evidence="1">
    <location>
        <begin position="1"/>
        <end position="61"/>
    </location>
</feature>
<sequence length="335" mass="35994">MSLSSSTLSLKFMQRGQARSQPSTPTPTSTSTSQTNNVPTSTPSSSSKPSEAYLSATASAAARGDKMIIQNEEEWFIPSSSSRSRSGRSAVQRGGPVFESSYVPFLVGHPSDAGPSGSNPQEGPSGGGGRMTFGGFGLDQSDKKAEVKREDGDGDEDMSDAVEVEEEVRTVKKERTKPIKTEPSHTPQPRTLLKPAVSPPPPSSHSQNKSQPLKSQNTPSVNERPISIAEKMRQTISSSRNSPSTSNASSPAPSTSSSSIKKDKLKNKNKRPTSERESLASPLVSKKIKIEPDSQRSQAQAQAQAQQKMSLDEREKALKAQKKRDKKKAKAQEQS</sequence>
<feature type="compositionally biased region" description="Low complexity" evidence="1">
    <location>
        <begin position="79"/>
        <end position="89"/>
    </location>
</feature>
<name>A0A1B9GC11_9TREE</name>
<reference evidence="3" key="4">
    <citation type="submission" date="2024-02" db="EMBL/GenBank/DDBJ databases">
        <title>Comparative genomics of Cryptococcus and Kwoniella reveals pathogenesis evolution and contrasting modes of karyotype evolution via chromosome fusion or intercentromeric recombination.</title>
        <authorList>
            <person name="Coelho M.A."/>
            <person name="David-Palma M."/>
            <person name="Shea T."/>
            <person name="Bowers K."/>
            <person name="McGinley-Smith S."/>
            <person name="Mohammad A.W."/>
            <person name="Gnirke A."/>
            <person name="Yurkov A.M."/>
            <person name="Nowrousian M."/>
            <person name="Sun S."/>
            <person name="Cuomo C.A."/>
            <person name="Heitman J."/>
        </authorList>
    </citation>
    <scope>NUCLEOTIDE SEQUENCE</scope>
    <source>
        <strain evidence="3">CBS 10118</strain>
    </source>
</reference>
<keyword evidence="4" id="KW-1185">Reference proteome</keyword>
<dbReference type="GeneID" id="30204440"/>
<evidence type="ECO:0000256" key="1">
    <source>
        <dbReference type="SAM" id="MobiDB-lite"/>
    </source>
</evidence>
<feature type="region of interest" description="Disordered" evidence="1">
    <location>
        <begin position="75"/>
        <end position="335"/>
    </location>
</feature>
<proteinExistence type="predicted"/>
<feature type="compositionally biased region" description="Low complexity" evidence="1">
    <location>
        <begin position="237"/>
        <end position="259"/>
    </location>
</feature>
<dbReference type="STRING" id="1296100.A0A1B9GC11"/>
<dbReference type="KEGG" id="kbi:30204440"/>
<accession>A0A1B9GC11</accession>
<organism evidence="2">
    <name type="scientific">Kwoniella bestiolae CBS 10118</name>
    <dbReference type="NCBI Taxonomy" id="1296100"/>
    <lineage>
        <taxon>Eukaryota</taxon>
        <taxon>Fungi</taxon>
        <taxon>Dikarya</taxon>
        <taxon>Basidiomycota</taxon>
        <taxon>Agaricomycotina</taxon>
        <taxon>Tremellomycetes</taxon>
        <taxon>Tremellales</taxon>
        <taxon>Cryptococcaceae</taxon>
        <taxon>Kwoniella</taxon>
    </lineage>
</organism>
<reference evidence="2" key="1">
    <citation type="submission" date="2013-07" db="EMBL/GenBank/DDBJ databases">
        <title>The Genome Sequence of Cryptococcus bestiolae CBS10118.</title>
        <authorList>
            <consortium name="The Broad Institute Genome Sequencing Platform"/>
            <person name="Cuomo C."/>
            <person name="Litvintseva A."/>
            <person name="Chen Y."/>
            <person name="Heitman J."/>
            <person name="Sun S."/>
            <person name="Springer D."/>
            <person name="Dromer F."/>
            <person name="Young S.K."/>
            <person name="Zeng Q."/>
            <person name="Gargeya S."/>
            <person name="Fitzgerald M."/>
            <person name="Abouelleil A."/>
            <person name="Alvarado L."/>
            <person name="Berlin A.M."/>
            <person name="Chapman S.B."/>
            <person name="Dewar J."/>
            <person name="Goldberg J."/>
            <person name="Griggs A."/>
            <person name="Gujja S."/>
            <person name="Hansen M."/>
            <person name="Howarth C."/>
            <person name="Imamovic A."/>
            <person name="Larimer J."/>
            <person name="McCowan C."/>
            <person name="Murphy C."/>
            <person name="Pearson M."/>
            <person name="Priest M."/>
            <person name="Roberts A."/>
            <person name="Saif S."/>
            <person name="Shea T."/>
            <person name="Sykes S."/>
            <person name="Wortman J."/>
            <person name="Nusbaum C."/>
            <person name="Birren B."/>
        </authorList>
    </citation>
    <scope>NUCLEOTIDE SEQUENCE [LARGE SCALE GENOMIC DNA]</scope>
    <source>
        <strain evidence="2">CBS 10118</strain>
    </source>
</reference>
<protein>
    <submittedName>
        <fullName evidence="2">Uncharacterized protein</fullName>
    </submittedName>
</protein>
<evidence type="ECO:0000313" key="3">
    <source>
        <dbReference type="EMBL" id="WVW79389.1"/>
    </source>
</evidence>
<feature type="compositionally biased region" description="Acidic residues" evidence="1">
    <location>
        <begin position="152"/>
        <end position="166"/>
    </location>
</feature>
<dbReference type="RefSeq" id="XP_019049623.1">
    <property type="nucleotide sequence ID" value="XM_019186745.1"/>
</dbReference>
<feature type="compositionally biased region" description="Basic and acidic residues" evidence="1">
    <location>
        <begin position="167"/>
        <end position="183"/>
    </location>
</feature>
<dbReference type="AlphaFoldDB" id="A0A1B9GC11"/>
<feature type="compositionally biased region" description="Basic and acidic residues" evidence="1">
    <location>
        <begin position="140"/>
        <end position="151"/>
    </location>
</feature>
<gene>
    <name evidence="2" type="ORF">I302_00041</name>
    <name evidence="3" type="ORF">I302_101358</name>
</gene>
<evidence type="ECO:0000313" key="4">
    <source>
        <dbReference type="Proteomes" id="UP000092730"/>
    </source>
</evidence>
<feature type="compositionally biased region" description="Basic residues" evidence="1">
    <location>
        <begin position="319"/>
        <end position="329"/>
    </location>
</feature>
<dbReference type="OrthoDB" id="2565380at2759"/>
<dbReference type="EMBL" id="KI894018">
    <property type="protein sequence ID" value="OCF28553.1"/>
    <property type="molecule type" value="Genomic_DNA"/>
</dbReference>
<dbReference type="Proteomes" id="UP000092730">
    <property type="component" value="Chromosome 1"/>
</dbReference>
<feature type="compositionally biased region" description="Low complexity" evidence="1">
    <location>
        <begin position="298"/>
        <end position="307"/>
    </location>
</feature>
<dbReference type="EMBL" id="CP144541">
    <property type="protein sequence ID" value="WVW79389.1"/>
    <property type="molecule type" value="Genomic_DNA"/>
</dbReference>
<feature type="compositionally biased region" description="Gly residues" evidence="1">
    <location>
        <begin position="124"/>
        <end position="137"/>
    </location>
</feature>
<reference evidence="2" key="3">
    <citation type="submission" date="2014-01" db="EMBL/GenBank/DDBJ databases">
        <title>Evolution of pathogenesis and genome organization in the Tremellales.</title>
        <authorList>
            <person name="Cuomo C."/>
            <person name="Litvintseva A."/>
            <person name="Heitman J."/>
            <person name="Chen Y."/>
            <person name="Sun S."/>
            <person name="Springer D."/>
            <person name="Dromer F."/>
            <person name="Young S."/>
            <person name="Zeng Q."/>
            <person name="Chapman S."/>
            <person name="Gujja S."/>
            <person name="Saif S."/>
            <person name="Birren B."/>
        </authorList>
    </citation>
    <scope>NUCLEOTIDE SEQUENCE</scope>
    <source>
        <strain evidence="2">CBS 10118</strain>
    </source>
</reference>
<dbReference type="VEuPathDB" id="FungiDB:I302_00041"/>
<reference evidence="3" key="2">
    <citation type="submission" date="2013-07" db="EMBL/GenBank/DDBJ databases">
        <authorList>
            <consortium name="The Broad Institute Genome Sequencing Platform"/>
            <person name="Cuomo C."/>
            <person name="Litvintseva A."/>
            <person name="Chen Y."/>
            <person name="Heitman J."/>
            <person name="Sun S."/>
            <person name="Springer D."/>
            <person name="Dromer F."/>
            <person name="Young S.K."/>
            <person name="Zeng Q."/>
            <person name="Gargeya S."/>
            <person name="Fitzgerald M."/>
            <person name="Abouelleil A."/>
            <person name="Alvarado L."/>
            <person name="Berlin A.M."/>
            <person name="Chapman S.B."/>
            <person name="Dewar J."/>
            <person name="Goldberg J."/>
            <person name="Griggs A."/>
            <person name="Gujja S."/>
            <person name="Hansen M."/>
            <person name="Howarth C."/>
            <person name="Imamovic A."/>
            <person name="Larimer J."/>
            <person name="McCowan C."/>
            <person name="Murphy C."/>
            <person name="Pearson M."/>
            <person name="Priest M."/>
            <person name="Roberts A."/>
            <person name="Saif S."/>
            <person name="Shea T."/>
            <person name="Sykes S."/>
            <person name="Wortman J."/>
            <person name="Nusbaum C."/>
            <person name="Birren B."/>
        </authorList>
    </citation>
    <scope>NUCLEOTIDE SEQUENCE</scope>
    <source>
        <strain evidence="3">CBS 10118</strain>
    </source>
</reference>
<evidence type="ECO:0000313" key="2">
    <source>
        <dbReference type="EMBL" id="OCF28553.1"/>
    </source>
</evidence>
<feature type="compositionally biased region" description="Low complexity" evidence="1">
    <location>
        <begin position="20"/>
        <end position="61"/>
    </location>
</feature>